<dbReference type="InterPro" id="IPR051057">
    <property type="entry name" value="PI-PLC_domain"/>
</dbReference>
<evidence type="ECO:0000259" key="6">
    <source>
        <dbReference type="SMART" id="SM00148"/>
    </source>
</evidence>
<dbReference type="InterPro" id="IPR006311">
    <property type="entry name" value="TAT_signal"/>
</dbReference>
<dbReference type="PROSITE" id="PS51318">
    <property type="entry name" value="TAT"/>
    <property type="match status" value="1"/>
</dbReference>
<gene>
    <name evidence="7" type="ORF">ABEU20_002976</name>
</gene>
<evidence type="ECO:0000313" key="8">
    <source>
        <dbReference type="Proteomes" id="UP001629745"/>
    </source>
</evidence>
<dbReference type="RefSeq" id="WP_420164920.1">
    <property type="nucleotide sequence ID" value="NZ_JBDLNV010000004.1"/>
</dbReference>
<name>A0ABW9FFS4_9NOCA</name>
<evidence type="ECO:0000256" key="1">
    <source>
        <dbReference type="ARBA" id="ARBA00001316"/>
    </source>
</evidence>
<evidence type="ECO:0000256" key="5">
    <source>
        <dbReference type="ARBA" id="ARBA00030782"/>
    </source>
</evidence>
<evidence type="ECO:0000256" key="4">
    <source>
        <dbReference type="ARBA" id="ARBA00030474"/>
    </source>
</evidence>
<dbReference type="PANTHER" id="PTHR13593">
    <property type="match status" value="1"/>
</dbReference>
<dbReference type="SUPFAM" id="SSF51695">
    <property type="entry name" value="PLC-like phosphodiesterases"/>
    <property type="match status" value="1"/>
</dbReference>
<dbReference type="EMBL" id="JBDLNV010000004">
    <property type="protein sequence ID" value="MFM1724389.1"/>
    <property type="molecule type" value="Genomic_DNA"/>
</dbReference>
<dbReference type="Proteomes" id="UP001629745">
    <property type="component" value="Unassembled WGS sequence"/>
</dbReference>
<proteinExistence type="predicted"/>
<dbReference type="PROSITE" id="PS50007">
    <property type="entry name" value="PIPLC_X_DOMAIN"/>
    <property type="match status" value="1"/>
</dbReference>
<dbReference type="Pfam" id="PF00388">
    <property type="entry name" value="PI-PLC-X"/>
    <property type="match status" value="1"/>
</dbReference>
<keyword evidence="8" id="KW-1185">Reference proteome</keyword>
<dbReference type="Gene3D" id="3.20.20.190">
    <property type="entry name" value="Phosphatidylinositol (PI) phosphodiesterase"/>
    <property type="match status" value="1"/>
</dbReference>
<dbReference type="InterPro" id="IPR017946">
    <property type="entry name" value="PLC-like_Pdiesterase_TIM-brl"/>
</dbReference>
<organism evidence="7 8">
    <name type="scientific">Rhodococcus parequi</name>
    <dbReference type="NCBI Taxonomy" id="3137122"/>
    <lineage>
        <taxon>Bacteria</taxon>
        <taxon>Bacillati</taxon>
        <taxon>Actinomycetota</taxon>
        <taxon>Actinomycetes</taxon>
        <taxon>Mycobacteriales</taxon>
        <taxon>Nocardiaceae</taxon>
        <taxon>Rhodococcus</taxon>
    </lineage>
</organism>
<comment type="catalytic activity">
    <reaction evidence="1">
        <text>a 1,2-diacyl-sn-glycero-3-phospho-(1D-myo-inositol) = 1D-myo-inositol 1,2-cyclic phosphate + a 1,2-diacyl-sn-glycerol</text>
        <dbReference type="Rhea" id="RHEA:17093"/>
        <dbReference type="ChEBI" id="CHEBI:17815"/>
        <dbReference type="ChEBI" id="CHEBI:57880"/>
        <dbReference type="ChEBI" id="CHEBI:58484"/>
        <dbReference type="EC" id="4.6.1.13"/>
    </reaction>
</comment>
<evidence type="ECO:0000256" key="3">
    <source>
        <dbReference type="ARBA" id="ARBA00019758"/>
    </source>
</evidence>
<feature type="domain" description="Phosphatidylinositol-specific phospholipase C X" evidence="6">
    <location>
        <begin position="68"/>
        <end position="218"/>
    </location>
</feature>
<comment type="caution">
    <text evidence="7">The sequence shown here is derived from an EMBL/GenBank/DDBJ whole genome shotgun (WGS) entry which is preliminary data.</text>
</comment>
<evidence type="ECO:0000256" key="2">
    <source>
        <dbReference type="ARBA" id="ARBA00012581"/>
    </source>
</evidence>
<dbReference type="SMART" id="SM00148">
    <property type="entry name" value="PLCXc"/>
    <property type="match status" value="1"/>
</dbReference>
<evidence type="ECO:0000313" key="7">
    <source>
        <dbReference type="EMBL" id="MFM1724389.1"/>
    </source>
</evidence>
<protein>
    <recommendedName>
        <fullName evidence="3">1-phosphatidylinositol phosphodiesterase</fullName>
        <ecNumber evidence="2">4.6.1.13</ecNumber>
    </recommendedName>
    <alternativeName>
        <fullName evidence="4">Phosphatidylinositol diacylglycerol-lyase</fullName>
    </alternativeName>
    <alternativeName>
        <fullName evidence="5">Phosphatidylinositol-specific phospholipase C</fullName>
    </alternativeName>
</protein>
<dbReference type="InterPro" id="IPR000909">
    <property type="entry name" value="PLipase_C_PInositol-sp_X_dom"/>
</dbReference>
<sequence length="342" mass="36880">MPDAVSRPGRRAVLRALAAGPLLFALPTHLPVASAASSVSSADLATGSFGRGDLDAASAPDWMRLVPDSADLAQLSLPGTHDTMAHNASIPTLTQDFDLSTQLRAGVRALDIRTRHFRDVFPIHHGPEYLHANFTDVVRTVTAFLQSNPSECVLVRLKKEHTEEENTRTYQATLDWYIRDNPDTRELLAAHLWTPAAGYDGRIPALGEARGKIVVLQDFTATTTYGPRWAGPRTDIQDDFELPNLAAVETKWGKVRTQFERAAVGDSQSLFVNHLSATGASPAVMATGTVPITVAKGVPGTPGMLTRTETYLRATGSGRTGVVMADFPTAALVETIIARNFD</sequence>
<accession>A0ABW9FFS4</accession>
<reference evidence="7 8" key="1">
    <citation type="submission" date="2023-11" db="EMBL/GenBank/DDBJ databases">
        <authorList>
            <person name="Val-Calvo J."/>
            <person name="Scortti M."/>
            <person name="Vazquez-Boland J."/>
        </authorList>
    </citation>
    <scope>NUCLEOTIDE SEQUENCE [LARGE SCALE GENOMIC DNA]</scope>
    <source>
        <strain evidence="7 8">PAM 2766</strain>
    </source>
</reference>
<dbReference type="CDD" id="cd08586">
    <property type="entry name" value="PI-PLCc_BcPLC_like"/>
    <property type="match status" value="1"/>
</dbReference>
<dbReference type="PANTHER" id="PTHR13593:SF113">
    <property type="entry name" value="SI:DKEY-266F7.9"/>
    <property type="match status" value="1"/>
</dbReference>
<dbReference type="EC" id="4.6.1.13" evidence="2"/>